<keyword evidence="1" id="KW-0805">Transcription regulation</keyword>
<comment type="caution">
    <text evidence="5">The sequence shown here is derived from an EMBL/GenBank/DDBJ whole genome shotgun (WGS) entry which is preliminary data.</text>
</comment>
<dbReference type="SMART" id="SM00345">
    <property type="entry name" value="HTH_GNTR"/>
    <property type="match status" value="1"/>
</dbReference>
<dbReference type="GO" id="GO:0004518">
    <property type="term" value="F:nuclease activity"/>
    <property type="evidence" value="ECO:0007669"/>
    <property type="project" value="UniProtKB-KW"/>
</dbReference>
<evidence type="ECO:0000313" key="6">
    <source>
        <dbReference type="Proteomes" id="UP000319769"/>
    </source>
</evidence>
<dbReference type="GO" id="GO:0003677">
    <property type="term" value="F:DNA binding"/>
    <property type="evidence" value="ECO:0007669"/>
    <property type="project" value="UniProtKB-KW"/>
</dbReference>
<dbReference type="Gene3D" id="1.10.10.10">
    <property type="entry name" value="Winged helix-like DNA-binding domain superfamily/Winged helix DNA-binding domain"/>
    <property type="match status" value="1"/>
</dbReference>
<keyword evidence="2" id="KW-0238">DNA-binding</keyword>
<proteinExistence type="predicted"/>
<name>A0A5N0V1E0_9PSEU</name>
<dbReference type="GO" id="GO:0016787">
    <property type="term" value="F:hydrolase activity"/>
    <property type="evidence" value="ECO:0007669"/>
    <property type="project" value="UniProtKB-KW"/>
</dbReference>
<dbReference type="PRINTS" id="PR00035">
    <property type="entry name" value="HTHGNTR"/>
</dbReference>
<dbReference type="EMBL" id="VMNW02000034">
    <property type="protein sequence ID" value="KAA9158552.1"/>
    <property type="molecule type" value="Genomic_DNA"/>
</dbReference>
<dbReference type="PROSITE" id="PS50949">
    <property type="entry name" value="HTH_GNTR"/>
    <property type="match status" value="1"/>
</dbReference>
<dbReference type="InterPro" id="IPR000524">
    <property type="entry name" value="Tscrpt_reg_HTH_GntR"/>
</dbReference>
<dbReference type="RefSeq" id="WP_144747509.1">
    <property type="nucleotide sequence ID" value="NZ_VMNW02000034.1"/>
</dbReference>
<evidence type="ECO:0000256" key="3">
    <source>
        <dbReference type="ARBA" id="ARBA00023163"/>
    </source>
</evidence>
<dbReference type="InterPro" id="IPR036390">
    <property type="entry name" value="WH_DNA-bd_sf"/>
</dbReference>
<dbReference type="Gene3D" id="1.20.120.530">
    <property type="entry name" value="GntR ligand-binding domain-like"/>
    <property type="match status" value="1"/>
</dbReference>
<accession>A0A5N0V1E0</accession>
<dbReference type="SUPFAM" id="SSF48008">
    <property type="entry name" value="GntR ligand-binding domain-like"/>
    <property type="match status" value="1"/>
</dbReference>
<keyword evidence="3" id="KW-0804">Transcription</keyword>
<dbReference type="GO" id="GO:0046872">
    <property type="term" value="F:metal ion binding"/>
    <property type="evidence" value="ECO:0007669"/>
    <property type="project" value="UniProtKB-KW"/>
</dbReference>
<dbReference type="OrthoDB" id="5243844at2"/>
<evidence type="ECO:0000313" key="5">
    <source>
        <dbReference type="EMBL" id="KAA9158552.1"/>
    </source>
</evidence>
<gene>
    <name evidence="5" type="ORF">FPZ12_022180</name>
</gene>
<dbReference type="PANTHER" id="PTHR43537:SF24">
    <property type="entry name" value="GLUCONATE OPERON TRANSCRIPTIONAL REPRESSOR"/>
    <property type="match status" value="1"/>
</dbReference>
<dbReference type="CDD" id="cd07377">
    <property type="entry name" value="WHTH_GntR"/>
    <property type="match status" value="1"/>
</dbReference>
<protein>
    <submittedName>
        <fullName evidence="5">GntR family transcriptional regulator</fullName>
    </submittedName>
</protein>
<dbReference type="Proteomes" id="UP000319769">
    <property type="component" value="Unassembled WGS sequence"/>
</dbReference>
<dbReference type="AlphaFoldDB" id="A0A5N0V1E0"/>
<dbReference type="InterPro" id="IPR011711">
    <property type="entry name" value="GntR_C"/>
</dbReference>
<reference evidence="5" key="1">
    <citation type="submission" date="2019-09" db="EMBL/GenBank/DDBJ databases">
        <authorList>
            <person name="Teo W.F.A."/>
            <person name="Duangmal K."/>
        </authorList>
    </citation>
    <scope>NUCLEOTIDE SEQUENCE [LARGE SCALE GENOMIC DNA]</scope>
    <source>
        <strain evidence="5">K81G1</strain>
    </source>
</reference>
<dbReference type="SMART" id="SM00895">
    <property type="entry name" value="FCD"/>
    <property type="match status" value="1"/>
</dbReference>
<evidence type="ECO:0000256" key="2">
    <source>
        <dbReference type="ARBA" id="ARBA00023125"/>
    </source>
</evidence>
<evidence type="ECO:0000259" key="4">
    <source>
        <dbReference type="PROSITE" id="PS50949"/>
    </source>
</evidence>
<evidence type="ECO:0000256" key="1">
    <source>
        <dbReference type="ARBA" id="ARBA00023015"/>
    </source>
</evidence>
<feature type="domain" description="HTH gntR-type" evidence="4">
    <location>
        <begin position="8"/>
        <end position="75"/>
    </location>
</feature>
<dbReference type="InterPro" id="IPR036388">
    <property type="entry name" value="WH-like_DNA-bd_sf"/>
</dbReference>
<dbReference type="SUPFAM" id="SSF46785">
    <property type="entry name" value="Winged helix' DNA-binding domain"/>
    <property type="match status" value="1"/>
</dbReference>
<dbReference type="PANTHER" id="PTHR43537">
    <property type="entry name" value="TRANSCRIPTIONAL REGULATOR, GNTR FAMILY"/>
    <property type="match status" value="1"/>
</dbReference>
<dbReference type="Pfam" id="PF00392">
    <property type="entry name" value="GntR"/>
    <property type="match status" value="1"/>
</dbReference>
<dbReference type="Pfam" id="PF07729">
    <property type="entry name" value="FCD"/>
    <property type="match status" value="1"/>
</dbReference>
<sequence>MVRPARRRGLAEEAADRIREEILSGRVPPGSALREVELAASLEVSRGSVREGLALLEREGLVRSVWHKGTRVIELTEADVEEVYAVRAALDRLAAVTAAGRGENLDELDRLVAAMAEENDGTRLLSLDLDFHEAVYRAAGNRRLLEAWHAVRSQVYLFQSHRIRYGHEHYAARVVHEHRELAELIRAGDTERLAAVAEEHVHSARRALLQGLAEGNYQRPHGTP</sequence>
<organism evidence="5 6">
    <name type="scientific">Amycolatopsis acidicola</name>
    <dbReference type="NCBI Taxonomy" id="2596893"/>
    <lineage>
        <taxon>Bacteria</taxon>
        <taxon>Bacillati</taxon>
        <taxon>Actinomycetota</taxon>
        <taxon>Actinomycetes</taxon>
        <taxon>Pseudonocardiales</taxon>
        <taxon>Pseudonocardiaceae</taxon>
        <taxon>Amycolatopsis</taxon>
    </lineage>
</organism>
<dbReference type="InterPro" id="IPR008920">
    <property type="entry name" value="TF_FadR/GntR_C"/>
</dbReference>
<keyword evidence="6" id="KW-1185">Reference proteome</keyword>
<dbReference type="GO" id="GO:0003700">
    <property type="term" value="F:DNA-binding transcription factor activity"/>
    <property type="evidence" value="ECO:0007669"/>
    <property type="project" value="InterPro"/>
</dbReference>